<keyword evidence="11" id="KW-1185">Reference proteome</keyword>
<evidence type="ECO:0000256" key="8">
    <source>
        <dbReference type="ARBA" id="ARBA00023170"/>
    </source>
</evidence>
<name>A0AAW1IYA6_POPJA</name>
<evidence type="ECO:0000256" key="2">
    <source>
        <dbReference type="ARBA" id="ARBA00022475"/>
    </source>
</evidence>
<dbReference type="GO" id="GO:0005886">
    <property type="term" value="C:plasma membrane"/>
    <property type="evidence" value="ECO:0007669"/>
    <property type="project" value="UniProtKB-SubCell"/>
</dbReference>
<sequence length="101" mass="11764">MLTFAIAHMFQLFNYCYVGNELIIQSANMANAIYNCNWELIHDNKVKMALTFMIQRCQKEQRLTAAGIADLDFISYIKVLRLAFSFYTLLNHLFENNTDAI</sequence>
<dbReference type="PANTHER" id="PTHR21137">
    <property type="entry name" value="ODORANT RECEPTOR"/>
    <property type="match status" value="1"/>
</dbReference>
<evidence type="ECO:0000256" key="3">
    <source>
        <dbReference type="ARBA" id="ARBA00022606"/>
    </source>
</evidence>
<accession>A0AAW1IYA6</accession>
<comment type="subcellular location">
    <subcellularLocation>
        <location evidence="1">Cell membrane</location>
        <topology evidence="1">Multi-pass membrane protein</topology>
    </subcellularLocation>
</comment>
<dbReference type="GO" id="GO:0007165">
    <property type="term" value="P:signal transduction"/>
    <property type="evidence" value="ECO:0007669"/>
    <property type="project" value="UniProtKB-KW"/>
</dbReference>
<keyword evidence="8 10" id="KW-0675">Receptor</keyword>
<evidence type="ECO:0000313" key="10">
    <source>
        <dbReference type="EMBL" id="KAK9695288.1"/>
    </source>
</evidence>
<evidence type="ECO:0000256" key="6">
    <source>
        <dbReference type="ARBA" id="ARBA00022989"/>
    </source>
</evidence>
<reference evidence="10 11" key="1">
    <citation type="journal article" date="2024" name="BMC Genomics">
        <title>De novo assembly and annotation of Popillia japonica's genome with initial clues to its potential as an invasive pest.</title>
        <authorList>
            <person name="Cucini C."/>
            <person name="Boschi S."/>
            <person name="Funari R."/>
            <person name="Cardaioli E."/>
            <person name="Iannotti N."/>
            <person name="Marturano G."/>
            <person name="Paoli F."/>
            <person name="Bruttini M."/>
            <person name="Carapelli A."/>
            <person name="Frati F."/>
            <person name="Nardi F."/>
        </authorList>
    </citation>
    <scope>NUCLEOTIDE SEQUENCE [LARGE SCALE GENOMIC DNA]</scope>
    <source>
        <strain evidence="10">DMR45628</strain>
    </source>
</reference>
<dbReference type="Pfam" id="PF02949">
    <property type="entry name" value="7tm_6"/>
    <property type="match status" value="1"/>
</dbReference>
<comment type="caution">
    <text evidence="10">The sequence shown here is derived from an EMBL/GenBank/DDBJ whole genome shotgun (WGS) entry which is preliminary data.</text>
</comment>
<keyword evidence="2" id="KW-1003">Cell membrane</keyword>
<dbReference type="InterPro" id="IPR004117">
    <property type="entry name" value="7tm6_olfct_rcpt"/>
</dbReference>
<dbReference type="GO" id="GO:0004984">
    <property type="term" value="F:olfactory receptor activity"/>
    <property type="evidence" value="ECO:0007669"/>
    <property type="project" value="InterPro"/>
</dbReference>
<organism evidence="10 11">
    <name type="scientific">Popillia japonica</name>
    <name type="common">Japanese beetle</name>
    <dbReference type="NCBI Taxonomy" id="7064"/>
    <lineage>
        <taxon>Eukaryota</taxon>
        <taxon>Metazoa</taxon>
        <taxon>Ecdysozoa</taxon>
        <taxon>Arthropoda</taxon>
        <taxon>Hexapoda</taxon>
        <taxon>Insecta</taxon>
        <taxon>Pterygota</taxon>
        <taxon>Neoptera</taxon>
        <taxon>Endopterygota</taxon>
        <taxon>Coleoptera</taxon>
        <taxon>Polyphaga</taxon>
        <taxon>Scarabaeiformia</taxon>
        <taxon>Scarabaeidae</taxon>
        <taxon>Rutelinae</taxon>
        <taxon>Popillia</taxon>
    </lineage>
</organism>
<evidence type="ECO:0000256" key="7">
    <source>
        <dbReference type="ARBA" id="ARBA00023136"/>
    </source>
</evidence>
<evidence type="ECO:0000313" key="11">
    <source>
        <dbReference type="Proteomes" id="UP001458880"/>
    </source>
</evidence>
<proteinExistence type="predicted"/>
<protein>
    <submittedName>
        <fullName evidence="10">7tm Odorant receptor</fullName>
    </submittedName>
</protein>
<dbReference type="AlphaFoldDB" id="A0AAW1IYA6"/>
<evidence type="ECO:0000256" key="9">
    <source>
        <dbReference type="ARBA" id="ARBA00023224"/>
    </source>
</evidence>
<evidence type="ECO:0000256" key="1">
    <source>
        <dbReference type="ARBA" id="ARBA00004651"/>
    </source>
</evidence>
<keyword evidence="3" id="KW-0716">Sensory transduction</keyword>
<gene>
    <name evidence="10" type="ORF">QE152_g32670</name>
</gene>
<dbReference type="GO" id="GO:0005549">
    <property type="term" value="F:odorant binding"/>
    <property type="evidence" value="ECO:0007669"/>
    <property type="project" value="InterPro"/>
</dbReference>
<keyword evidence="9" id="KW-0807">Transducer</keyword>
<keyword evidence="6" id="KW-1133">Transmembrane helix</keyword>
<dbReference type="EMBL" id="JASPKY010000486">
    <property type="protein sequence ID" value="KAK9695288.1"/>
    <property type="molecule type" value="Genomic_DNA"/>
</dbReference>
<evidence type="ECO:0000256" key="5">
    <source>
        <dbReference type="ARBA" id="ARBA00022725"/>
    </source>
</evidence>
<dbReference type="PANTHER" id="PTHR21137:SF35">
    <property type="entry name" value="ODORANT RECEPTOR 19A-RELATED"/>
    <property type="match status" value="1"/>
</dbReference>
<keyword evidence="5" id="KW-0552">Olfaction</keyword>
<dbReference type="Proteomes" id="UP001458880">
    <property type="component" value="Unassembled WGS sequence"/>
</dbReference>
<keyword evidence="7" id="KW-0472">Membrane</keyword>
<keyword evidence="4" id="KW-0812">Transmembrane</keyword>
<evidence type="ECO:0000256" key="4">
    <source>
        <dbReference type="ARBA" id="ARBA00022692"/>
    </source>
</evidence>